<name>A0ABN7WHS3_GIGMA</name>
<dbReference type="PANTHER" id="PTHR35871">
    <property type="entry name" value="EXPRESSED PROTEIN"/>
    <property type="match status" value="1"/>
</dbReference>
<accession>A0ABN7WHS3</accession>
<organism evidence="1 2">
    <name type="scientific">Gigaspora margarita</name>
    <dbReference type="NCBI Taxonomy" id="4874"/>
    <lineage>
        <taxon>Eukaryota</taxon>
        <taxon>Fungi</taxon>
        <taxon>Fungi incertae sedis</taxon>
        <taxon>Mucoromycota</taxon>
        <taxon>Glomeromycotina</taxon>
        <taxon>Glomeromycetes</taxon>
        <taxon>Diversisporales</taxon>
        <taxon>Gigasporaceae</taxon>
        <taxon>Gigaspora</taxon>
    </lineage>
</organism>
<sequence length="64" mass="6932">VEHAIPIFEARFPGAKALFAFDNATSHATYVDDALLANNMNLLSGGKQAKMSSKLREPIITNTI</sequence>
<dbReference type="EMBL" id="CAJVQB010045200">
    <property type="protein sequence ID" value="CAG8832359.1"/>
    <property type="molecule type" value="Genomic_DNA"/>
</dbReference>
<reference evidence="1 2" key="1">
    <citation type="submission" date="2021-06" db="EMBL/GenBank/DDBJ databases">
        <authorList>
            <person name="Kallberg Y."/>
            <person name="Tangrot J."/>
            <person name="Rosling A."/>
        </authorList>
    </citation>
    <scope>NUCLEOTIDE SEQUENCE [LARGE SCALE GENOMIC DNA]</scope>
    <source>
        <strain evidence="1 2">120-4 pot B 10/14</strain>
    </source>
</reference>
<comment type="caution">
    <text evidence="1">The sequence shown here is derived from an EMBL/GenBank/DDBJ whole genome shotgun (WGS) entry which is preliminary data.</text>
</comment>
<keyword evidence="2" id="KW-1185">Reference proteome</keyword>
<dbReference type="Proteomes" id="UP000789901">
    <property type="component" value="Unassembled WGS sequence"/>
</dbReference>
<proteinExistence type="predicted"/>
<evidence type="ECO:0000313" key="1">
    <source>
        <dbReference type="EMBL" id="CAG8832359.1"/>
    </source>
</evidence>
<dbReference type="PANTHER" id="PTHR35871:SF1">
    <property type="entry name" value="CXC1-LIKE CYSTEINE CLUSTER ASSOCIATED WITH KDZ TRANSPOSASES DOMAIN-CONTAINING PROTEIN"/>
    <property type="match status" value="1"/>
</dbReference>
<evidence type="ECO:0000313" key="2">
    <source>
        <dbReference type="Proteomes" id="UP000789901"/>
    </source>
</evidence>
<protein>
    <submittedName>
        <fullName evidence="1">16128_t:CDS:1</fullName>
    </submittedName>
</protein>
<gene>
    <name evidence="1" type="ORF">GMARGA_LOCUS31018</name>
</gene>
<feature type="non-terminal residue" evidence="1">
    <location>
        <position position="1"/>
    </location>
</feature>